<feature type="region of interest" description="Disordered" evidence="1">
    <location>
        <begin position="464"/>
        <end position="504"/>
    </location>
</feature>
<proteinExistence type="predicted"/>
<protein>
    <submittedName>
        <fullName evidence="2">Uncharacterized protein</fullName>
    </submittedName>
</protein>
<feature type="region of interest" description="Disordered" evidence="1">
    <location>
        <begin position="271"/>
        <end position="376"/>
    </location>
</feature>
<dbReference type="Proteomes" id="UP001239994">
    <property type="component" value="Unassembled WGS sequence"/>
</dbReference>
<keyword evidence="3" id="KW-1185">Reference proteome</keyword>
<reference evidence="2" key="1">
    <citation type="submission" date="2023-03" db="EMBL/GenBank/DDBJ databases">
        <title>Electrophorus voltai genome.</title>
        <authorList>
            <person name="Bian C."/>
        </authorList>
    </citation>
    <scope>NUCLEOTIDE SEQUENCE</scope>
    <source>
        <strain evidence="2">CB-2022</strain>
        <tissue evidence="2">Muscle</tissue>
    </source>
</reference>
<comment type="caution">
    <text evidence="2">The sequence shown here is derived from an EMBL/GenBank/DDBJ whole genome shotgun (WGS) entry which is preliminary data.</text>
</comment>
<evidence type="ECO:0000256" key="1">
    <source>
        <dbReference type="SAM" id="MobiDB-lite"/>
    </source>
</evidence>
<dbReference type="AlphaFoldDB" id="A0AAD8ZHE6"/>
<name>A0AAD8ZHE6_9TELE</name>
<evidence type="ECO:0000313" key="3">
    <source>
        <dbReference type="Proteomes" id="UP001239994"/>
    </source>
</evidence>
<dbReference type="EMBL" id="JAROKS010000012">
    <property type="protein sequence ID" value="KAK1799453.1"/>
    <property type="molecule type" value="Genomic_DNA"/>
</dbReference>
<sequence length="504" mass="54332">MRLVLDRLRSKTLQSPAGTGPVGTAVATIPESGQSTENNSVIASTYLELNCYALLDNGVVMRLTPAKFGGGGVVFRWTRWSPGNVCALRPDGFPGSHPAVIQSDLTVKTTACNPPLKVSHSSLTAVTRFCVTTCDSAQARAYAYCETQLDDTPAGFQCHPEFLQEAERKPGWQVLRARRTTRVPLTPSDLCCRGSGRGSQVVKQDLNLDTTLMLHKNLSCVSCVPHADRAKNGLPSRRCVDTPCTPAWIPGYWGEDRDRCPCLLWRRSGTPPGISKAVEPGPRRTEGHHDDQKEVGRVEPAGSPESLPLSGLASETGRVCPKPRRQTASGTLLERRERGGPLGAVARPEPGRTCTPACPLRPRTRRGARGATGATSGGAYRTALREAGKLLFSFSPRDLPCWRHLARLVLGPEQHRRRSPARAIVAEPGVRLGLHTRRTQDVGSKQAAEFTQHGVAPGAVLPRHAGCVTERERGSHRAPVPTPGQTPQIPASKPDRCGGESSFP</sequence>
<organism evidence="2 3">
    <name type="scientific">Electrophorus voltai</name>
    <dbReference type="NCBI Taxonomy" id="2609070"/>
    <lineage>
        <taxon>Eukaryota</taxon>
        <taxon>Metazoa</taxon>
        <taxon>Chordata</taxon>
        <taxon>Craniata</taxon>
        <taxon>Vertebrata</taxon>
        <taxon>Euteleostomi</taxon>
        <taxon>Actinopterygii</taxon>
        <taxon>Neopterygii</taxon>
        <taxon>Teleostei</taxon>
        <taxon>Ostariophysi</taxon>
        <taxon>Gymnotiformes</taxon>
        <taxon>Gymnotoidei</taxon>
        <taxon>Gymnotidae</taxon>
        <taxon>Electrophorus</taxon>
    </lineage>
</organism>
<accession>A0AAD8ZHE6</accession>
<evidence type="ECO:0000313" key="2">
    <source>
        <dbReference type="EMBL" id="KAK1799453.1"/>
    </source>
</evidence>
<feature type="compositionally biased region" description="Basic and acidic residues" evidence="1">
    <location>
        <begin position="281"/>
        <end position="297"/>
    </location>
</feature>
<gene>
    <name evidence="2" type="ORF">P4O66_007678</name>
</gene>